<feature type="compositionally biased region" description="Basic and acidic residues" evidence="1">
    <location>
        <begin position="79"/>
        <end position="94"/>
    </location>
</feature>
<proteinExistence type="predicted"/>
<dbReference type="PRINTS" id="PR01217">
    <property type="entry name" value="PRICHEXTENSN"/>
</dbReference>
<organism evidence="2">
    <name type="scientific">Anopheles atroparvus</name>
    <name type="common">European mosquito</name>
    <dbReference type="NCBI Taxonomy" id="41427"/>
    <lineage>
        <taxon>Eukaryota</taxon>
        <taxon>Metazoa</taxon>
        <taxon>Ecdysozoa</taxon>
        <taxon>Arthropoda</taxon>
        <taxon>Hexapoda</taxon>
        <taxon>Insecta</taxon>
        <taxon>Pterygota</taxon>
        <taxon>Neoptera</taxon>
        <taxon>Endopterygota</taxon>
        <taxon>Diptera</taxon>
        <taxon>Nematocera</taxon>
        <taxon>Culicoidea</taxon>
        <taxon>Culicidae</taxon>
        <taxon>Anophelinae</taxon>
        <taxon>Anopheles</taxon>
    </lineage>
</organism>
<evidence type="ECO:0000256" key="1">
    <source>
        <dbReference type="SAM" id="MobiDB-lite"/>
    </source>
</evidence>
<feature type="region of interest" description="Disordered" evidence="1">
    <location>
        <begin position="79"/>
        <end position="135"/>
    </location>
</feature>
<feature type="region of interest" description="Disordered" evidence="1">
    <location>
        <begin position="1"/>
        <end position="59"/>
    </location>
</feature>
<name>A0A182J4B2_ANOAO</name>
<feature type="compositionally biased region" description="Basic residues" evidence="1">
    <location>
        <begin position="369"/>
        <end position="379"/>
    </location>
</feature>
<dbReference type="EnsemblMetazoa" id="AATE011074-RA">
    <property type="protein sequence ID" value="AATE011074-PA.1"/>
    <property type="gene ID" value="AATE011074"/>
</dbReference>
<evidence type="ECO:0000313" key="2">
    <source>
        <dbReference type="EnsemblMetazoa" id="AATE011074-PA.1"/>
    </source>
</evidence>
<dbReference type="VEuPathDB" id="VectorBase:AATE011074"/>
<feature type="compositionally biased region" description="Low complexity" evidence="1">
    <location>
        <begin position="95"/>
        <end position="129"/>
    </location>
</feature>
<dbReference type="AlphaFoldDB" id="A0A182J4B2"/>
<protein>
    <submittedName>
        <fullName evidence="2">Uncharacterized protein</fullName>
    </submittedName>
</protein>
<feature type="region of interest" description="Disordered" evidence="1">
    <location>
        <begin position="227"/>
        <end position="379"/>
    </location>
</feature>
<feature type="compositionally biased region" description="Low complexity" evidence="1">
    <location>
        <begin position="258"/>
        <end position="288"/>
    </location>
</feature>
<feature type="compositionally biased region" description="Pro residues" evidence="1">
    <location>
        <begin position="309"/>
        <end position="329"/>
    </location>
</feature>
<dbReference type="STRING" id="41427.A0A182J4B2"/>
<reference evidence="2" key="1">
    <citation type="submission" date="2022-08" db="UniProtKB">
        <authorList>
            <consortium name="EnsemblMetazoa"/>
        </authorList>
    </citation>
    <scope>IDENTIFICATION</scope>
    <source>
        <strain evidence="2">EBRO</strain>
    </source>
</reference>
<feature type="compositionally biased region" description="Pro residues" evidence="1">
    <location>
        <begin position="289"/>
        <end position="299"/>
    </location>
</feature>
<accession>A0A182J4B2</accession>
<sequence>LMGQRSGDGDKLSPSSVSSSRGPAGLDHRTNSISALDDDDKLLDVVGPPQSPLLSLSQQMHHHASGWFNFEDVQRAEEAMRRRLQSDENERDGSDSNCSDSVSGSTGAFRPTSGSPKESSSSAGTSYPSPNISVGPPIHPPPHLLPYLYPHGLYPPPHLSLLHNPAAAAAMNPGLLFNAQLALAAQHPAFFGHYSGHSPTSPLHGLKGHRFSPYSLPSGLGSAFDAVTPGSNSAGARSLSSSPHPRAASNSPPTRPISVSPTPTQHPTSPTTTVPTDASQPSNSIAQQQPPPSSIPPPSSAVSLVGPPSTQPPPPQLAPPPPPPPPPPSSANSPSELKSIEKMVNGLEVKHNINGGTVVDSNGSAGTKGAHHGHPGHDQ</sequence>
<feature type="compositionally biased region" description="Low complexity" evidence="1">
    <location>
        <begin position="230"/>
        <end position="242"/>
    </location>
</feature>